<evidence type="ECO:0000313" key="1">
    <source>
        <dbReference type="EMBL" id="SVA56074.1"/>
    </source>
</evidence>
<proteinExistence type="predicted"/>
<sequence>EEYLRVVLDTAEPRWGSWDAFVADGLGIENTRLAAFRTAVLS</sequence>
<gene>
    <name evidence="1" type="ORF">METZ01_LOCUS108928</name>
</gene>
<feature type="non-terminal residue" evidence="1">
    <location>
        <position position="1"/>
    </location>
</feature>
<protein>
    <submittedName>
        <fullName evidence="1">Uncharacterized protein</fullName>
    </submittedName>
</protein>
<dbReference type="AlphaFoldDB" id="A0A381WU98"/>
<organism evidence="1">
    <name type="scientific">marine metagenome</name>
    <dbReference type="NCBI Taxonomy" id="408172"/>
    <lineage>
        <taxon>unclassified sequences</taxon>
        <taxon>metagenomes</taxon>
        <taxon>ecological metagenomes</taxon>
    </lineage>
</organism>
<reference evidence="1" key="1">
    <citation type="submission" date="2018-05" db="EMBL/GenBank/DDBJ databases">
        <authorList>
            <person name="Lanie J.A."/>
            <person name="Ng W.-L."/>
            <person name="Kazmierczak K.M."/>
            <person name="Andrzejewski T.M."/>
            <person name="Davidsen T.M."/>
            <person name="Wayne K.J."/>
            <person name="Tettelin H."/>
            <person name="Glass J.I."/>
            <person name="Rusch D."/>
            <person name="Podicherti R."/>
            <person name="Tsui H.-C.T."/>
            <person name="Winkler M.E."/>
        </authorList>
    </citation>
    <scope>NUCLEOTIDE SEQUENCE</scope>
</reference>
<accession>A0A381WU98</accession>
<name>A0A381WU98_9ZZZZ</name>
<dbReference type="EMBL" id="UINC01012901">
    <property type="protein sequence ID" value="SVA56074.1"/>
    <property type="molecule type" value="Genomic_DNA"/>
</dbReference>